<reference evidence="4" key="2">
    <citation type="submission" date="2022-06" db="UniProtKB">
        <authorList>
            <consortium name="EnsemblPlants"/>
        </authorList>
    </citation>
    <scope>IDENTIFICATION</scope>
</reference>
<dbReference type="SUPFAM" id="SSF54695">
    <property type="entry name" value="POZ domain"/>
    <property type="match status" value="1"/>
</dbReference>
<dbReference type="Gramene" id="TuG1812S0000574100.01.T01">
    <property type="protein sequence ID" value="TuG1812S0000574100.01.T01.s_cds18642"/>
    <property type="gene ID" value="TuG1812S0000574100.01"/>
</dbReference>
<dbReference type="InterPro" id="IPR000210">
    <property type="entry name" value="BTB/POZ_dom"/>
</dbReference>
<dbReference type="Pfam" id="PF24570">
    <property type="entry name" value="BACK_BPM_SPOP"/>
    <property type="match status" value="1"/>
</dbReference>
<evidence type="ECO:0000313" key="5">
    <source>
        <dbReference type="Proteomes" id="UP000015106"/>
    </source>
</evidence>
<accession>A0A8R7R7M5</accession>
<keyword evidence="5" id="KW-1185">Reference proteome</keyword>
<dbReference type="InterPro" id="IPR056423">
    <property type="entry name" value="BACK_BPM_SPOP"/>
</dbReference>
<dbReference type="PANTHER" id="PTHR26379">
    <property type="entry name" value="BTB/POZ AND MATH DOMAIN-CONTAINING PROTEIN 1"/>
    <property type="match status" value="1"/>
</dbReference>
<proteinExistence type="inferred from homology"/>
<dbReference type="InterPro" id="IPR045005">
    <property type="entry name" value="BPM1-6"/>
</dbReference>
<sequence>MRSPVFKAELYGARREKDTRHITIADMQPVVFEGLLHFIYTDSLPAMDDLGPDGYQETIRHLLVAADRYAMERLKIICESILCENIDAKTVVTTFALAYQHHCGRLNDACIQFIASLSTVETNDLMASQGYVELIAKCPLALVELLQKTIRLVESKSSAHFGSLVA</sequence>
<reference evidence="5" key="1">
    <citation type="journal article" date="2013" name="Nature">
        <title>Draft genome of the wheat A-genome progenitor Triticum urartu.</title>
        <authorList>
            <person name="Ling H.Q."/>
            <person name="Zhao S."/>
            <person name="Liu D."/>
            <person name="Wang J."/>
            <person name="Sun H."/>
            <person name="Zhang C."/>
            <person name="Fan H."/>
            <person name="Li D."/>
            <person name="Dong L."/>
            <person name="Tao Y."/>
            <person name="Gao C."/>
            <person name="Wu H."/>
            <person name="Li Y."/>
            <person name="Cui Y."/>
            <person name="Guo X."/>
            <person name="Zheng S."/>
            <person name="Wang B."/>
            <person name="Yu K."/>
            <person name="Liang Q."/>
            <person name="Yang W."/>
            <person name="Lou X."/>
            <person name="Chen J."/>
            <person name="Feng M."/>
            <person name="Jian J."/>
            <person name="Zhang X."/>
            <person name="Luo G."/>
            <person name="Jiang Y."/>
            <person name="Liu J."/>
            <person name="Wang Z."/>
            <person name="Sha Y."/>
            <person name="Zhang B."/>
            <person name="Wu H."/>
            <person name="Tang D."/>
            <person name="Shen Q."/>
            <person name="Xue P."/>
            <person name="Zou S."/>
            <person name="Wang X."/>
            <person name="Liu X."/>
            <person name="Wang F."/>
            <person name="Yang Y."/>
            <person name="An X."/>
            <person name="Dong Z."/>
            <person name="Zhang K."/>
            <person name="Zhang X."/>
            <person name="Luo M.C."/>
            <person name="Dvorak J."/>
            <person name="Tong Y."/>
            <person name="Wang J."/>
            <person name="Yang H."/>
            <person name="Li Z."/>
            <person name="Wang D."/>
            <person name="Zhang A."/>
            <person name="Wang J."/>
        </authorList>
    </citation>
    <scope>NUCLEOTIDE SEQUENCE</scope>
    <source>
        <strain evidence="5">cv. G1812</strain>
    </source>
</reference>
<dbReference type="PROSITE" id="PS50097">
    <property type="entry name" value="BTB"/>
    <property type="match status" value="1"/>
</dbReference>
<evidence type="ECO:0000256" key="1">
    <source>
        <dbReference type="ARBA" id="ARBA00004906"/>
    </source>
</evidence>
<name>A0A8R7R7M5_TRIUA</name>
<dbReference type="GO" id="GO:0016567">
    <property type="term" value="P:protein ubiquitination"/>
    <property type="evidence" value="ECO:0007669"/>
    <property type="project" value="InterPro"/>
</dbReference>
<dbReference type="Pfam" id="PF00651">
    <property type="entry name" value="BTB"/>
    <property type="match status" value="1"/>
</dbReference>
<organism evidence="4 5">
    <name type="scientific">Triticum urartu</name>
    <name type="common">Red wild einkorn</name>
    <name type="synonym">Crithodium urartu</name>
    <dbReference type="NCBI Taxonomy" id="4572"/>
    <lineage>
        <taxon>Eukaryota</taxon>
        <taxon>Viridiplantae</taxon>
        <taxon>Streptophyta</taxon>
        <taxon>Embryophyta</taxon>
        <taxon>Tracheophyta</taxon>
        <taxon>Spermatophyta</taxon>
        <taxon>Magnoliopsida</taxon>
        <taxon>Liliopsida</taxon>
        <taxon>Poales</taxon>
        <taxon>Poaceae</taxon>
        <taxon>BOP clade</taxon>
        <taxon>Pooideae</taxon>
        <taxon>Triticodae</taxon>
        <taxon>Triticeae</taxon>
        <taxon>Triticinae</taxon>
        <taxon>Triticum</taxon>
    </lineage>
</organism>
<comment type="pathway">
    <text evidence="1">Protein modification; protein ubiquitination.</text>
</comment>
<dbReference type="InterPro" id="IPR011333">
    <property type="entry name" value="SKP1/BTB/POZ_sf"/>
</dbReference>
<evidence type="ECO:0000259" key="3">
    <source>
        <dbReference type="PROSITE" id="PS50097"/>
    </source>
</evidence>
<dbReference type="EnsemblPlants" id="TuG1812S0000574100.01.T01">
    <property type="protein sequence ID" value="TuG1812S0000574100.01.T01.s_cds18642"/>
    <property type="gene ID" value="TuG1812S0000574100.01"/>
</dbReference>
<evidence type="ECO:0000256" key="2">
    <source>
        <dbReference type="ARBA" id="ARBA00010846"/>
    </source>
</evidence>
<dbReference type="PANTHER" id="PTHR26379:SF428">
    <property type="entry name" value="GENOME ASSEMBLY, CHROMOSOME: II"/>
    <property type="match status" value="1"/>
</dbReference>
<dbReference type="AlphaFoldDB" id="A0A8R7R7M5"/>
<dbReference type="Proteomes" id="UP000015106">
    <property type="component" value="Unassembled WGS sequence"/>
</dbReference>
<dbReference type="Gene3D" id="3.30.710.10">
    <property type="entry name" value="Potassium Channel Kv1.1, Chain A"/>
    <property type="match status" value="1"/>
</dbReference>
<dbReference type="Gene3D" id="1.25.40.420">
    <property type="match status" value="1"/>
</dbReference>
<evidence type="ECO:0000313" key="4">
    <source>
        <dbReference type="EnsemblPlants" id="TuG1812S0000574100.01.T01.s_cds18642"/>
    </source>
</evidence>
<feature type="domain" description="BTB" evidence="3">
    <location>
        <begin position="1"/>
        <end position="48"/>
    </location>
</feature>
<comment type="similarity">
    <text evidence="2">Belongs to the Tdpoz family.</text>
</comment>
<protein>
    <recommendedName>
        <fullName evidence="3">BTB domain-containing protein</fullName>
    </recommendedName>
</protein>